<proteinExistence type="predicted"/>
<sequence length="236" mass="26827">MKPTAPLPEDFAAHASSMTFVQLREHYGRGSGTISRWIRESKVSRSRTRSRPSDFAELAQTMTSAELRLHYRTSKASISQWRRECAIVTPRERHISAGTFKPTPVPENFRQVAPTLSVHAAKIFFEVGDTVLRRWEAEAGVRLRRQLPGRPRQPGTVINDTIRDMSRAGQAADFLRRFGPVARCDATGRYLADGFYWRRGSTVLSADEVIERAERNGWRADAWRQIPASVHYQASM</sequence>
<evidence type="ECO:0000313" key="1">
    <source>
        <dbReference type="EMBL" id="MDO7841103.1"/>
    </source>
</evidence>
<dbReference type="EMBL" id="JAUQSZ010000001">
    <property type="protein sequence ID" value="MDO7841103.1"/>
    <property type="molecule type" value="Genomic_DNA"/>
</dbReference>
<accession>A0ABT8ZU59</accession>
<keyword evidence="2" id="KW-1185">Reference proteome</keyword>
<comment type="caution">
    <text evidence="1">The sequence shown here is derived from an EMBL/GenBank/DDBJ whole genome shotgun (WGS) entry which is preliminary data.</text>
</comment>
<gene>
    <name evidence="1" type="ORF">Q5H94_02080</name>
</gene>
<protein>
    <submittedName>
        <fullName evidence="1">Uncharacterized protein</fullName>
    </submittedName>
</protein>
<dbReference type="Proteomes" id="UP001176468">
    <property type="component" value="Unassembled WGS sequence"/>
</dbReference>
<evidence type="ECO:0000313" key="2">
    <source>
        <dbReference type="Proteomes" id="UP001176468"/>
    </source>
</evidence>
<dbReference type="RefSeq" id="WP_304559503.1">
    <property type="nucleotide sequence ID" value="NZ_JAUQSZ010000001.1"/>
</dbReference>
<name>A0ABT8ZU59_9SPHN</name>
<reference evidence="1" key="1">
    <citation type="submission" date="2023-07" db="EMBL/GenBank/DDBJ databases">
        <authorList>
            <person name="Kim M.K."/>
        </authorList>
    </citation>
    <scope>NUCLEOTIDE SEQUENCE</scope>
    <source>
        <strain evidence="1">CA1-15</strain>
    </source>
</reference>
<organism evidence="1 2">
    <name type="scientific">Sphingomonas immobilis</name>
    <dbReference type="NCBI Taxonomy" id="3063997"/>
    <lineage>
        <taxon>Bacteria</taxon>
        <taxon>Pseudomonadati</taxon>
        <taxon>Pseudomonadota</taxon>
        <taxon>Alphaproteobacteria</taxon>
        <taxon>Sphingomonadales</taxon>
        <taxon>Sphingomonadaceae</taxon>
        <taxon>Sphingomonas</taxon>
    </lineage>
</organism>